<reference evidence="1" key="1">
    <citation type="submission" date="2019-11" db="EMBL/GenBank/DDBJ databases">
        <title>Leishmania tarentolae CDS.</title>
        <authorList>
            <person name="Goto Y."/>
            <person name="Yamagishi J."/>
        </authorList>
    </citation>
    <scope>NUCLEOTIDE SEQUENCE [LARGE SCALE GENOMIC DNA]</scope>
    <source>
        <strain evidence="1">Parrot Tar II</strain>
    </source>
</reference>
<protein>
    <submittedName>
        <fullName evidence="1">Unspecified product</fullName>
    </submittedName>
</protein>
<dbReference type="AlphaFoldDB" id="A0A640KF04"/>
<gene>
    <name evidence="1" type="ORF">LtaPh_1912400</name>
</gene>
<dbReference type="PANTHER" id="PTHR38827:SF1">
    <property type="entry name" value="T. BRUCEI SPP.-SPECIFIC PROTEIN"/>
    <property type="match status" value="1"/>
</dbReference>
<evidence type="ECO:0000313" key="2">
    <source>
        <dbReference type="Proteomes" id="UP000419144"/>
    </source>
</evidence>
<sequence>MFGRRVFASAPLPRHMWAKMHIQNATQAQRMLPSLAPLASIEGKHTSFCSGLAFNTLCRSSATLGGEEGMVSEDGKLVSAEVAAACTEWCAHALRSAMLPLQHLAFSSPHSTCLIWQTKMWRRCARPRTGKPKHVSQK</sequence>
<comment type="caution">
    <text evidence="1">The sequence shown here is derived from an EMBL/GenBank/DDBJ whole genome shotgun (WGS) entry which is preliminary data.</text>
</comment>
<proteinExistence type="predicted"/>
<dbReference type="OrthoDB" id="259903at2759"/>
<dbReference type="VEuPathDB" id="TriTrypDB:LtaPh_1912400"/>
<name>A0A640KF04_LEITA</name>
<dbReference type="Proteomes" id="UP000419144">
    <property type="component" value="Unassembled WGS sequence"/>
</dbReference>
<evidence type="ECO:0000313" key="1">
    <source>
        <dbReference type="EMBL" id="GET88022.1"/>
    </source>
</evidence>
<accession>A0A640KF04</accession>
<keyword evidence="2" id="KW-1185">Reference proteome</keyword>
<organism evidence="1 2">
    <name type="scientific">Leishmania tarentolae</name>
    <name type="common">Sauroleishmania tarentolae</name>
    <dbReference type="NCBI Taxonomy" id="5689"/>
    <lineage>
        <taxon>Eukaryota</taxon>
        <taxon>Discoba</taxon>
        <taxon>Euglenozoa</taxon>
        <taxon>Kinetoplastea</taxon>
        <taxon>Metakinetoplastina</taxon>
        <taxon>Trypanosomatida</taxon>
        <taxon>Trypanosomatidae</taxon>
        <taxon>Leishmaniinae</taxon>
        <taxon>Leishmania</taxon>
        <taxon>lizard Leishmania</taxon>
    </lineage>
</organism>
<dbReference type="PANTHER" id="PTHR38827">
    <property type="entry name" value="T. BRUCEI SPP.-SPECIFIC PROTEIN-RELATED"/>
    <property type="match status" value="1"/>
</dbReference>
<dbReference type="EMBL" id="BLBS01000024">
    <property type="protein sequence ID" value="GET88022.1"/>
    <property type="molecule type" value="Genomic_DNA"/>
</dbReference>